<name>A0ABT4U709_9ACTN</name>
<dbReference type="Gene3D" id="2.40.10.10">
    <property type="entry name" value="Trypsin-like serine proteases"/>
    <property type="match status" value="2"/>
</dbReference>
<dbReference type="EMBL" id="JAQFWQ010000057">
    <property type="protein sequence ID" value="MDA2812747.1"/>
    <property type="molecule type" value="Genomic_DNA"/>
</dbReference>
<dbReference type="RefSeq" id="WP_270687408.1">
    <property type="nucleotide sequence ID" value="NZ_JAQFWQ010000057.1"/>
</dbReference>
<keyword evidence="7" id="KW-1015">Disulfide bond</keyword>
<evidence type="ECO:0000259" key="10">
    <source>
        <dbReference type="Pfam" id="PF02983"/>
    </source>
</evidence>
<evidence type="ECO:0000256" key="8">
    <source>
        <dbReference type="SAM" id="SignalP"/>
    </source>
</evidence>
<dbReference type="Pfam" id="PF00089">
    <property type="entry name" value="Trypsin"/>
    <property type="match status" value="1"/>
</dbReference>
<dbReference type="PRINTS" id="PR00861">
    <property type="entry name" value="ALYTICPTASE"/>
</dbReference>
<protein>
    <submittedName>
        <fullName evidence="11">S1 family peptidase</fullName>
    </submittedName>
</protein>
<dbReference type="InterPro" id="IPR001254">
    <property type="entry name" value="Trypsin_dom"/>
</dbReference>
<keyword evidence="6" id="KW-0865">Zymogen</keyword>
<dbReference type="Gene3D" id="3.30.300.50">
    <property type="match status" value="2"/>
</dbReference>
<feature type="domain" description="Peptidase S1" evidence="9">
    <location>
        <begin position="193"/>
        <end position="364"/>
    </location>
</feature>
<keyword evidence="4" id="KW-0378">Hydrolase</keyword>
<reference evidence="11 12" key="1">
    <citation type="submission" date="2023-01" db="EMBL/GenBank/DDBJ databases">
        <title>Draft genome sequence of Nocardiopsis sp. RSe5-2 isolated from halophytes.</title>
        <authorList>
            <person name="Duangmal K."/>
            <person name="Chantavorakit T."/>
        </authorList>
    </citation>
    <scope>NUCLEOTIDE SEQUENCE [LARGE SCALE GENOMIC DNA]</scope>
    <source>
        <strain evidence="11 12">RSe5-2</strain>
    </source>
</reference>
<dbReference type="SUPFAM" id="SSF54806">
    <property type="entry name" value="Alpha-lytic protease prodomain"/>
    <property type="match status" value="1"/>
</dbReference>
<sequence length="375" mass="37655">MRKSPFIRFLGGSVLAVGLIAAAPAGAQADAFPEGTEPLAKALERDLGVASGQADDLLSAEADARSVQQAAEEAAGAAFAGAVFDTRTRELTVSVADASAVEAVEATGAQARVVEASQDDLEAVMADLDAEAEDGVSDKVTGWYVDVESNSVVVEAVDGAEGLAEDLVAEAGIEASEVTVKEGAAKPEPFAAIVGGDAYYPGSSRCSIGFSVSGGFVTAGHCGSTGTSVRGSAGESGTVAGSIFPGRDMGWVRAGSGWTPSPYVNNYSGGRVTVRGSQEASVGASVCRSGSTTGWHCGTIQAKNQTVNYSQGAVRGLTRTTACAEPGDSGGSWMSGNQAQGVTSGGSGNCTWGGTTFFQPVNPILSQWGLSLTTG</sequence>
<accession>A0ABT4U709</accession>
<dbReference type="InterPro" id="IPR004236">
    <property type="entry name" value="Pept_S1_alpha_lytic"/>
</dbReference>
<evidence type="ECO:0000256" key="4">
    <source>
        <dbReference type="ARBA" id="ARBA00022801"/>
    </source>
</evidence>
<keyword evidence="3 8" id="KW-0732">Signal</keyword>
<dbReference type="Pfam" id="PF02983">
    <property type="entry name" value="Pro_Al_protease"/>
    <property type="match status" value="1"/>
</dbReference>
<evidence type="ECO:0000256" key="5">
    <source>
        <dbReference type="ARBA" id="ARBA00022825"/>
    </source>
</evidence>
<feature type="domain" description="Peptidase S1A alpha-lytic prodomain" evidence="10">
    <location>
        <begin position="117"/>
        <end position="173"/>
    </location>
</feature>
<evidence type="ECO:0000256" key="2">
    <source>
        <dbReference type="ARBA" id="ARBA00022670"/>
    </source>
</evidence>
<proteinExistence type="inferred from homology"/>
<evidence type="ECO:0000256" key="6">
    <source>
        <dbReference type="ARBA" id="ARBA00023145"/>
    </source>
</evidence>
<dbReference type="InterPro" id="IPR037295">
    <property type="entry name" value="Alpha-lytic_protease_prodomain"/>
</dbReference>
<evidence type="ECO:0000313" key="11">
    <source>
        <dbReference type="EMBL" id="MDA2812747.1"/>
    </source>
</evidence>
<dbReference type="InterPro" id="IPR001316">
    <property type="entry name" value="Pept_S1A_streptogrisin"/>
</dbReference>
<dbReference type="SUPFAM" id="SSF50494">
    <property type="entry name" value="Trypsin-like serine proteases"/>
    <property type="match status" value="1"/>
</dbReference>
<feature type="chain" id="PRO_5046198900" evidence="8">
    <location>
        <begin position="28"/>
        <end position="375"/>
    </location>
</feature>
<evidence type="ECO:0000256" key="1">
    <source>
        <dbReference type="ARBA" id="ARBA00007664"/>
    </source>
</evidence>
<feature type="signal peptide" evidence="8">
    <location>
        <begin position="1"/>
        <end position="27"/>
    </location>
</feature>
<evidence type="ECO:0000313" key="12">
    <source>
        <dbReference type="Proteomes" id="UP001527866"/>
    </source>
</evidence>
<organism evidence="11 12">
    <name type="scientific">Nocardiopsis endophytica</name>
    <dbReference type="NCBI Taxonomy" id="3018445"/>
    <lineage>
        <taxon>Bacteria</taxon>
        <taxon>Bacillati</taxon>
        <taxon>Actinomycetota</taxon>
        <taxon>Actinomycetes</taxon>
        <taxon>Streptosporangiales</taxon>
        <taxon>Nocardiopsidaceae</taxon>
        <taxon>Nocardiopsis</taxon>
    </lineage>
</organism>
<comment type="caution">
    <text evidence="11">The sequence shown here is derived from an EMBL/GenBank/DDBJ whole genome shotgun (WGS) entry which is preliminary data.</text>
</comment>
<gene>
    <name evidence="11" type="ORF">O4J56_19030</name>
</gene>
<evidence type="ECO:0000256" key="7">
    <source>
        <dbReference type="ARBA" id="ARBA00023157"/>
    </source>
</evidence>
<dbReference type="InterPro" id="IPR035070">
    <property type="entry name" value="Streptogrisin_prodomain"/>
</dbReference>
<comment type="similarity">
    <text evidence="1">Belongs to the peptidase S1 family.</text>
</comment>
<dbReference type="PIRSF" id="PIRSF001134">
    <property type="entry name" value="Streptogrisin"/>
    <property type="match status" value="1"/>
</dbReference>
<evidence type="ECO:0000259" key="9">
    <source>
        <dbReference type="Pfam" id="PF00089"/>
    </source>
</evidence>
<dbReference type="Proteomes" id="UP001527866">
    <property type="component" value="Unassembled WGS sequence"/>
</dbReference>
<dbReference type="InterPro" id="IPR043504">
    <property type="entry name" value="Peptidase_S1_PA_chymotrypsin"/>
</dbReference>
<dbReference type="CDD" id="cd21112">
    <property type="entry name" value="alphaLP-like"/>
    <property type="match status" value="1"/>
</dbReference>
<keyword evidence="5" id="KW-0720">Serine protease</keyword>
<dbReference type="InterPro" id="IPR009003">
    <property type="entry name" value="Peptidase_S1_PA"/>
</dbReference>
<keyword evidence="2" id="KW-0645">Protease</keyword>
<evidence type="ECO:0000256" key="3">
    <source>
        <dbReference type="ARBA" id="ARBA00022729"/>
    </source>
</evidence>
<keyword evidence="12" id="KW-1185">Reference proteome</keyword>